<accession>A0AAX4KAZ9</accession>
<dbReference type="KEGG" id="ker:91099523"/>
<feature type="domain" description="Helicase ATP-binding" evidence="12">
    <location>
        <begin position="186"/>
        <end position="366"/>
    </location>
</feature>
<keyword evidence="5" id="KW-0067">ATP-binding</keyword>
<dbReference type="InterPro" id="IPR052247">
    <property type="entry name" value="Meiotic_Crossover_Helicase"/>
</dbReference>
<feature type="domain" description="Helicase C-terminal" evidence="13">
    <location>
        <begin position="426"/>
        <end position="622"/>
    </location>
</feature>
<dbReference type="SMART" id="SM00487">
    <property type="entry name" value="DEXDc"/>
    <property type="match status" value="1"/>
</dbReference>
<evidence type="ECO:0000256" key="4">
    <source>
        <dbReference type="ARBA" id="ARBA00022806"/>
    </source>
</evidence>
<dbReference type="CDD" id="cd18795">
    <property type="entry name" value="SF2_C_Ski2"/>
    <property type="match status" value="1"/>
</dbReference>
<dbReference type="Gene3D" id="3.40.50.300">
    <property type="entry name" value="P-loop containing nucleotide triphosphate hydrolases"/>
    <property type="match status" value="2"/>
</dbReference>
<evidence type="ECO:0000256" key="1">
    <source>
        <dbReference type="ARBA" id="ARBA00010140"/>
    </source>
</evidence>
<dbReference type="Gene3D" id="1.10.3380.10">
    <property type="entry name" value="Sec63 N-terminal domain-like domain"/>
    <property type="match status" value="1"/>
</dbReference>
<dbReference type="SMART" id="SM00973">
    <property type="entry name" value="Sec63"/>
    <property type="match status" value="1"/>
</dbReference>
<dbReference type="EMBL" id="CP144089">
    <property type="protein sequence ID" value="WWD02678.1"/>
    <property type="molecule type" value="Genomic_DNA"/>
</dbReference>
<dbReference type="InterPro" id="IPR004179">
    <property type="entry name" value="Sec63-dom"/>
</dbReference>
<feature type="region of interest" description="Disordered" evidence="11">
    <location>
        <begin position="1283"/>
        <end position="1326"/>
    </location>
</feature>
<dbReference type="Pfam" id="PF02889">
    <property type="entry name" value="Sec63"/>
    <property type="match status" value="1"/>
</dbReference>
<dbReference type="PANTHER" id="PTHR47835">
    <property type="entry name" value="HFM1, ATP DEPENDENT DNA HELICASE HOMOLOG"/>
    <property type="match status" value="1"/>
</dbReference>
<name>A0AAX4KAZ9_9TREE</name>
<dbReference type="SUPFAM" id="SSF158702">
    <property type="entry name" value="Sec63 N-terminal domain-like"/>
    <property type="match status" value="1"/>
</dbReference>
<feature type="compositionally biased region" description="Acidic residues" evidence="11">
    <location>
        <begin position="1300"/>
        <end position="1326"/>
    </location>
</feature>
<gene>
    <name evidence="14" type="ORF">V865_000719</name>
</gene>
<evidence type="ECO:0000256" key="6">
    <source>
        <dbReference type="ARBA" id="ARBA00023235"/>
    </source>
</evidence>
<dbReference type="InterPro" id="IPR001650">
    <property type="entry name" value="Helicase_C-like"/>
</dbReference>
<comment type="catalytic activity">
    <reaction evidence="8">
        <text>Couples ATP hydrolysis with the unwinding of duplex DNA by translocating in the 3'-5' direction.</text>
        <dbReference type="EC" id="5.6.2.4"/>
    </reaction>
</comment>
<dbReference type="Pfam" id="PF23445">
    <property type="entry name" value="WHD_SNRNP200"/>
    <property type="match status" value="1"/>
</dbReference>
<dbReference type="PROSITE" id="PS51192">
    <property type="entry name" value="HELICASE_ATP_BIND_1"/>
    <property type="match status" value="1"/>
</dbReference>
<feature type="compositionally biased region" description="Basic and acidic residues" evidence="11">
    <location>
        <begin position="1115"/>
        <end position="1127"/>
    </location>
</feature>
<keyword evidence="6" id="KW-0413">Isomerase</keyword>
<evidence type="ECO:0000256" key="5">
    <source>
        <dbReference type="ARBA" id="ARBA00022840"/>
    </source>
</evidence>
<feature type="region of interest" description="Disordered" evidence="11">
    <location>
        <begin position="1067"/>
        <end position="1130"/>
    </location>
</feature>
<feature type="compositionally biased region" description="Polar residues" evidence="11">
    <location>
        <begin position="41"/>
        <end position="52"/>
    </location>
</feature>
<dbReference type="FunFam" id="1.10.10.10:FF:000012">
    <property type="entry name" value="U5 small nuclear ribonucleoprotein helicase"/>
    <property type="match status" value="1"/>
</dbReference>
<keyword evidence="4" id="KW-0347">Helicase</keyword>
<dbReference type="GO" id="GO:0003676">
    <property type="term" value="F:nucleic acid binding"/>
    <property type="evidence" value="ECO:0007669"/>
    <property type="project" value="InterPro"/>
</dbReference>
<protein>
    <recommendedName>
        <fullName evidence="9">DNA 3'-5' helicase</fullName>
        <ecNumber evidence="9">5.6.2.4</ecNumber>
    </recommendedName>
</protein>
<evidence type="ECO:0000256" key="10">
    <source>
        <dbReference type="ARBA" id="ARBA00048988"/>
    </source>
</evidence>
<dbReference type="Pfam" id="PF00270">
    <property type="entry name" value="DEAD"/>
    <property type="match status" value="1"/>
</dbReference>
<dbReference type="GO" id="GO:0051321">
    <property type="term" value="P:meiotic cell cycle"/>
    <property type="evidence" value="ECO:0007669"/>
    <property type="project" value="UniProtKB-KW"/>
</dbReference>
<proteinExistence type="inferred from homology"/>
<keyword evidence="3" id="KW-0378">Hydrolase</keyword>
<dbReference type="GO" id="GO:0016787">
    <property type="term" value="F:hydrolase activity"/>
    <property type="evidence" value="ECO:0007669"/>
    <property type="project" value="UniProtKB-KW"/>
</dbReference>
<sequence>MSDTDEQQLWDISQPLPTVTIDDEEQQDSFWTGGGPDDSFVQGSSEQQSTFEIDSPTPVRTIPRMLPTGRTSPYFQQIGQSSGNIYHTEIIPANPSPVATQSQHRPSMSHHHEAASMNEPPPQYTPPPIESIDDDEPVATAEVIKQREANQKTGIEDVPISRLINDQQGQCFKFKFFNKVQSAVFDDAYKESENLVVSAPTGSGKTTIFELAFLQTQTVITTKDGTPLSIYIAPTKALCSERQKDWQARMHNLLNIECTQITGDTGDFDTACRLIRKSNLVVFTPEKLDSITRHERWAKRDFYNRLKLIMIDEVHILREDRGATLEVIIARIRQNTAGVRIVALSATIPNIDDIARWIGQREPDNPYELSSGVYRGEEDEEHVLEKKVIRMPKAKVYQFGEEYRPVQLMRKVYGIECSSEWVLDTKLDAALFPILTRHAQGKPVLVFCATRKACQKTAELIFHLYQESQAKSLVLPWQPPRPIGPDKIVLQDSKLSDYASCGIAVHHAGLSYPDRRTIEDAFINGKLHMIVSTSTLAVGVNLPAHTVIIRGTTAWHGAVTGFKEYSDIDIQQMMGRAGRPQFDKSGTVIVICEQSKVKKYESMLYSSTLLESTLHLNLKEHLNSEIALGTIDSLATAQAWLKKSFLYIRLQQNPSYYSGTLENEMAKSDDDTWDEYATHYLQEAISKLVHAGFVEQTAKADPGEFKLQASPSGQIMRRSMIYHQLITNASQMLEIMSIEEDATLRDLLEIVARAQEFQDLRIRPGDAKLLNQLRVHSDTRFQIHRNVKDYSDKVFLLMQAQFGNIALDTEKKTEATSPLQTQMLIFTHAQRIAAAIIQIAFQRGYGGPLRAAIELYRTIAAKAWEDTAVVFRQIDQIGPISIRVLEHWGIRSFEQFLAADQPWLQAKLNKPYKAVREMKEKVKSMPRFHLTIEFGEIQSGKPPTLLLKVDIQPLTENMAEGNQRKHGRKSNSGNWNFSMLFLRDDDSYVMYRKRSLKQLIASKNKSVEVGVPLDRRCEKVICHYGVDEVAGCSGTVEYITNLTDDDYPKSVFDPPVKVSEDVELLKEQSTGTLLPTTEDAPEQEEVKLDGVSTKPKASRGQDTKPSRATESPTPKVEKPDPHRHREDLPDEAYEMITEDVSSYNEDTKPADIKHSPPPSDPTLDWDVNDMFADVNFVSDSSSAPQSVYSKEDVGDGYGMDMEYKFVDHSPNLGNTDYYKDRPVTQTNFDYRLGDYNTMDQTEQNGYKRVMEDYPTEDTFDPTNSLPPLAKRLKTVTFSGTDDYRLYRPADPAGQEYAADAGDDQGEDIWPESQFEEGADEEYDELM</sequence>
<evidence type="ECO:0000256" key="3">
    <source>
        <dbReference type="ARBA" id="ARBA00022801"/>
    </source>
</evidence>
<dbReference type="InterPro" id="IPR027417">
    <property type="entry name" value="P-loop_NTPase"/>
</dbReference>
<feature type="compositionally biased region" description="Polar residues" evidence="11">
    <location>
        <begin position="97"/>
        <end position="106"/>
    </location>
</feature>
<evidence type="ECO:0000256" key="2">
    <source>
        <dbReference type="ARBA" id="ARBA00022741"/>
    </source>
</evidence>
<feature type="region of interest" description="Disordered" evidence="11">
    <location>
        <begin position="1"/>
        <end position="58"/>
    </location>
</feature>
<keyword evidence="7" id="KW-0469">Meiosis</keyword>
<dbReference type="InterPro" id="IPR036388">
    <property type="entry name" value="WH-like_DNA-bd_sf"/>
</dbReference>
<dbReference type="PANTHER" id="PTHR47835:SF3">
    <property type="entry name" value="HELICASE FOR MEIOSIS 1"/>
    <property type="match status" value="1"/>
</dbReference>
<dbReference type="GeneID" id="91099523"/>
<dbReference type="GO" id="GO:0005524">
    <property type="term" value="F:ATP binding"/>
    <property type="evidence" value="ECO:0007669"/>
    <property type="project" value="UniProtKB-KW"/>
</dbReference>
<dbReference type="Gene3D" id="1.10.10.10">
    <property type="entry name" value="Winged helix-like DNA-binding domain superfamily/Winged helix DNA-binding domain"/>
    <property type="match status" value="1"/>
</dbReference>
<evidence type="ECO:0000256" key="11">
    <source>
        <dbReference type="SAM" id="MobiDB-lite"/>
    </source>
</evidence>
<keyword evidence="2" id="KW-0547">Nucleotide-binding</keyword>
<dbReference type="InterPro" id="IPR011545">
    <property type="entry name" value="DEAD/DEAH_box_helicase_dom"/>
</dbReference>
<dbReference type="EC" id="5.6.2.4" evidence="9"/>
<keyword evidence="15" id="KW-1185">Reference proteome</keyword>
<evidence type="ECO:0000259" key="12">
    <source>
        <dbReference type="PROSITE" id="PS51192"/>
    </source>
</evidence>
<comment type="catalytic activity">
    <reaction evidence="10">
        <text>ATP + H2O = ADP + phosphate + H(+)</text>
        <dbReference type="Rhea" id="RHEA:13065"/>
        <dbReference type="ChEBI" id="CHEBI:15377"/>
        <dbReference type="ChEBI" id="CHEBI:15378"/>
        <dbReference type="ChEBI" id="CHEBI:30616"/>
        <dbReference type="ChEBI" id="CHEBI:43474"/>
        <dbReference type="ChEBI" id="CHEBI:456216"/>
        <dbReference type="EC" id="5.6.2.4"/>
    </reaction>
</comment>
<dbReference type="InterPro" id="IPR057842">
    <property type="entry name" value="WH_MER3"/>
</dbReference>
<evidence type="ECO:0000256" key="8">
    <source>
        <dbReference type="ARBA" id="ARBA00034617"/>
    </source>
</evidence>
<organism evidence="14 15">
    <name type="scientific">Kwoniella europaea PYCC6329</name>
    <dbReference type="NCBI Taxonomy" id="1423913"/>
    <lineage>
        <taxon>Eukaryota</taxon>
        <taxon>Fungi</taxon>
        <taxon>Dikarya</taxon>
        <taxon>Basidiomycota</taxon>
        <taxon>Agaricomycotina</taxon>
        <taxon>Tremellomycetes</taxon>
        <taxon>Tremellales</taxon>
        <taxon>Cryptococcaceae</taxon>
        <taxon>Kwoniella</taxon>
    </lineage>
</organism>
<evidence type="ECO:0000256" key="7">
    <source>
        <dbReference type="ARBA" id="ARBA00023254"/>
    </source>
</evidence>
<evidence type="ECO:0000259" key="13">
    <source>
        <dbReference type="PROSITE" id="PS51194"/>
    </source>
</evidence>
<dbReference type="InterPro" id="IPR014001">
    <property type="entry name" value="Helicase_ATP-bd"/>
</dbReference>
<dbReference type="GO" id="GO:0043138">
    <property type="term" value="F:3'-5' DNA helicase activity"/>
    <property type="evidence" value="ECO:0007669"/>
    <property type="project" value="UniProtKB-EC"/>
</dbReference>
<evidence type="ECO:0000256" key="9">
    <source>
        <dbReference type="ARBA" id="ARBA00034808"/>
    </source>
</evidence>
<dbReference type="SUPFAM" id="SSF52540">
    <property type="entry name" value="P-loop containing nucleoside triphosphate hydrolases"/>
    <property type="match status" value="1"/>
</dbReference>
<comment type="similarity">
    <text evidence="1">Belongs to the helicase family. SKI2 subfamily.</text>
</comment>
<dbReference type="PROSITE" id="PS51194">
    <property type="entry name" value="HELICASE_CTER"/>
    <property type="match status" value="1"/>
</dbReference>
<dbReference type="SMART" id="SM00490">
    <property type="entry name" value="HELICc"/>
    <property type="match status" value="1"/>
</dbReference>
<evidence type="ECO:0000313" key="15">
    <source>
        <dbReference type="Proteomes" id="UP001358614"/>
    </source>
</evidence>
<evidence type="ECO:0000313" key="14">
    <source>
        <dbReference type="EMBL" id="WWD02678.1"/>
    </source>
</evidence>
<feature type="region of interest" description="Disordered" evidence="11">
    <location>
        <begin position="95"/>
        <end position="125"/>
    </location>
</feature>
<reference evidence="14 15" key="1">
    <citation type="submission" date="2024-01" db="EMBL/GenBank/DDBJ databases">
        <title>Comparative genomics of Cryptococcus and Kwoniella reveals pathogenesis evolution and contrasting modes of karyotype evolution via chromosome fusion or intercentromeric recombination.</title>
        <authorList>
            <person name="Coelho M.A."/>
            <person name="David-Palma M."/>
            <person name="Shea T."/>
            <person name="Bowers K."/>
            <person name="McGinley-Smith S."/>
            <person name="Mohammad A.W."/>
            <person name="Gnirke A."/>
            <person name="Yurkov A.M."/>
            <person name="Nowrousian M."/>
            <person name="Sun S."/>
            <person name="Cuomo C.A."/>
            <person name="Heitman J."/>
        </authorList>
    </citation>
    <scope>NUCLEOTIDE SEQUENCE [LARGE SCALE GENOMIC DNA]</scope>
    <source>
        <strain evidence="14 15">PYCC6329</strain>
    </source>
</reference>
<dbReference type="RefSeq" id="XP_066080645.1">
    <property type="nucleotide sequence ID" value="XM_066224548.1"/>
</dbReference>
<dbReference type="Pfam" id="PF00271">
    <property type="entry name" value="Helicase_C"/>
    <property type="match status" value="1"/>
</dbReference>
<dbReference type="Proteomes" id="UP001358614">
    <property type="component" value="Chromosome 1"/>
</dbReference>